<comment type="caution">
    <text evidence="1">The sequence shown here is derived from an EMBL/GenBank/DDBJ whole genome shotgun (WGS) entry which is preliminary data.</text>
</comment>
<protein>
    <submittedName>
        <fullName evidence="1">Uncharacterized protein</fullName>
    </submittedName>
</protein>
<dbReference type="AlphaFoldDB" id="A0A4C1T3B0"/>
<dbReference type="Proteomes" id="UP000299102">
    <property type="component" value="Unassembled WGS sequence"/>
</dbReference>
<name>A0A4C1T3B0_EUMVA</name>
<accession>A0A4C1T3B0</accession>
<reference evidence="1 2" key="1">
    <citation type="journal article" date="2019" name="Commun. Biol.">
        <title>The bagworm genome reveals a unique fibroin gene that provides high tensile strength.</title>
        <authorList>
            <person name="Kono N."/>
            <person name="Nakamura H."/>
            <person name="Ohtoshi R."/>
            <person name="Tomita M."/>
            <person name="Numata K."/>
            <person name="Arakawa K."/>
        </authorList>
    </citation>
    <scope>NUCLEOTIDE SEQUENCE [LARGE SCALE GENOMIC DNA]</scope>
</reference>
<evidence type="ECO:0000313" key="1">
    <source>
        <dbReference type="EMBL" id="GBP08624.1"/>
    </source>
</evidence>
<keyword evidence="2" id="KW-1185">Reference proteome</keyword>
<dbReference type="EMBL" id="BGZK01004377">
    <property type="protein sequence ID" value="GBP08624.1"/>
    <property type="molecule type" value="Genomic_DNA"/>
</dbReference>
<gene>
    <name evidence="1" type="ORF">EVAR_73025_1</name>
</gene>
<organism evidence="1 2">
    <name type="scientific">Eumeta variegata</name>
    <name type="common">Bagworm moth</name>
    <name type="synonym">Eumeta japonica</name>
    <dbReference type="NCBI Taxonomy" id="151549"/>
    <lineage>
        <taxon>Eukaryota</taxon>
        <taxon>Metazoa</taxon>
        <taxon>Ecdysozoa</taxon>
        <taxon>Arthropoda</taxon>
        <taxon>Hexapoda</taxon>
        <taxon>Insecta</taxon>
        <taxon>Pterygota</taxon>
        <taxon>Neoptera</taxon>
        <taxon>Endopterygota</taxon>
        <taxon>Lepidoptera</taxon>
        <taxon>Glossata</taxon>
        <taxon>Ditrysia</taxon>
        <taxon>Tineoidea</taxon>
        <taxon>Psychidae</taxon>
        <taxon>Oiketicinae</taxon>
        <taxon>Eumeta</taxon>
    </lineage>
</organism>
<evidence type="ECO:0000313" key="2">
    <source>
        <dbReference type="Proteomes" id="UP000299102"/>
    </source>
</evidence>
<sequence length="205" mass="23524">MWEILCQSCTDFVAPDRIYFHRHRFVSFDDLFVKILRLEEVPVIMVRKTEESLRVIPQGTVLRFFQKAHKAALKSNAGLFAWSYSADKLFIFESSQRDLAPSSLASQIDSRSVENIVALTANIRDSKEATTRRHVTSDYRLLCIRESHRLLGLPYNDFCVCVCLALVDPVLVFVGRTSNVLSELLMMSLNALISFMRSSRWLEQA</sequence>
<proteinExistence type="predicted"/>